<dbReference type="PANTHER" id="PTHR37861:SF1">
    <property type="entry name" value="PROLINE-RICH ACIDIC PROTEIN 1"/>
    <property type="match status" value="1"/>
</dbReference>
<keyword evidence="2" id="KW-0732">Signal</keyword>
<sequence>MRRLLLVTSLAALLLGERGLASKRQVLIETKGKIGAPEQDTAETRGARVPTSLRRDKQLSGLSGWDPEPDRDSLYHPPPEEAQDEAGVWSWALPPHQGLQGPEEDRDHIYHPREDS</sequence>
<dbReference type="AlphaFoldDB" id="A0A673SXP8"/>
<evidence type="ECO:0000313" key="3">
    <source>
        <dbReference type="Ensembl" id="ENSSSUP00005002000.1"/>
    </source>
</evidence>
<dbReference type="CTD" id="118471"/>
<evidence type="ECO:0000256" key="2">
    <source>
        <dbReference type="SAM" id="SignalP"/>
    </source>
</evidence>
<protein>
    <recommendedName>
        <fullName evidence="5">Proline rich acidic protein 1</fullName>
    </recommendedName>
</protein>
<evidence type="ECO:0008006" key="5">
    <source>
        <dbReference type="Google" id="ProtNLM"/>
    </source>
</evidence>
<dbReference type="GeneID" id="115286036"/>
<dbReference type="Ensembl" id="ENSSSUT00005002330.1">
    <property type="protein sequence ID" value="ENSSSUP00005002000.1"/>
    <property type="gene ID" value="ENSSSUG00005001364.1"/>
</dbReference>
<proteinExistence type="predicted"/>
<accession>A0A673SXP8</accession>
<dbReference type="Proteomes" id="UP000472268">
    <property type="component" value="Chromosome 2"/>
</dbReference>
<dbReference type="OrthoDB" id="9750192at2759"/>
<evidence type="ECO:0000313" key="4">
    <source>
        <dbReference type="Proteomes" id="UP000472268"/>
    </source>
</evidence>
<reference evidence="3" key="3">
    <citation type="submission" date="2025-09" db="UniProtKB">
        <authorList>
            <consortium name="Ensembl"/>
        </authorList>
    </citation>
    <scope>IDENTIFICATION</scope>
</reference>
<dbReference type="PANTHER" id="PTHR37861">
    <property type="entry name" value="PROLINE-RICH ACIDIC PROTEIN 1"/>
    <property type="match status" value="1"/>
</dbReference>
<name>A0A673SXP8_SURSU</name>
<organism evidence="3 4">
    <name type="scientific">Suricata suricatta</name>
    <name type="common">Meerkat</name>
    <dbReference type="NCBI Taxonomy" id="37032"/>
    <lineage>
        <taxon>Eukaryota</taxon>
        <taxon>Metazoa</taxon>
        <taxon>Chordata</taxon>
        <taxon>Craniata</taxon>
        <taxon>Vertebrata</taxon>
        <taxon>Euteleostomi</taxon>
        <taxon>Mammalia</taxon>
        <taxon>Eutheria</taxon>
        <taxon>Laurasiatheria</taxon>
        <taxon>Carnivora</taxon>
        <taxon>Feliformia</taxon>
        <taxon>Herpestidae</taxon>
        <taxon>Suricata</taxon>
    </lineage>
</organism>
<evidence type="ECO:0000256" key="1">
    <source>
        <dbReference type="SAM" id="MobiDB-lite"/>
    </source>
</evidence>
<feature type="compositionally biased region" description="Basic and acidic residues" evidence="1">
    <location>
        <begin position="103"/>
        <end position="116"/>
    </location>
</feature>
<dbReference type="OMA" id="WVETEDI"/>
<gene>
    <name evidence="3" type="primary">PRAP1</name>
</gene>
<dbReference type="Pfam" id="PF15314">
    <property type="entry name" value="PRAP"/>
    <property type="match status" value="1"/>
</dbReference>
<reference evidence="3" key="2">
    <citation type="submission" date="2025-08" db="UniProtKB">
        <authorList>
            <consortium name="Ensembl"/>
        </authorList>
    </citation>
    <scope>IDENTIFICATION</scope>
</reference>
<dbReference type="InterPro" id="IPR027922">
    <property type="entry name" value="PRAP"/>
</dbReference>
<reference evidence="3 4" key="1">
    <citation type="submission" date="2019-05" db="EMBL/GenBank/DDBJ databases">
        <title>A Chromosome-scale Meerkat (S. suricatta) Genome Assembly.</title>
        <authorList>
            <person name="Dudchenko O."/>
            <person name="Lieberman Aiden E."/>
            <person name="Tung J."/>
            <person name="Barreiro L.B."/>
            <person name="Clutton-Brock T.H."/>
        </authorList>
    </citation>
    <scope>NUCLEOTIDE SEQUENCE [LARGE SCALE GENOMIC DNA]</scope>
</reference>
<feature type="region of interest" description="Disordered" evidence="1">
    <location>
        <begin position="32"/>
        <end position="116"/>
    </location>
</feature>
<keyword evidence="4" id="KW-1185">Reference proteome</keyword>
<dbReference type="RefSeq" id="XP_029788703.1">
    <property type="nucleotide sequence ID" value="XM_029932843.1"/>
</dbReference>
<feature type="chain" id="PRO_5025488925" description="Proline rich acidic protein 1" evidence="2">
    <location>
        <begin position="22"/>
        <end position="116"/>
    </location>
</feature>
<feature type="signal peptide" evidence="2">
    <location>
        <begin position="1"/>
        <end position="21"/>
    </location>
</feature>